<organism evidence="1">
    <name type="scientific">uncultured marine thaumarchaeote AD1000_31_G03</name>
    <dbReference type="NCBI Taxonomy" id="1455907"/>
    <lineage>
        <taxon>Archaea</taxon>
        <taxon>Nitrososphaerota</taxon>
        <taxon>environmental samples</taxon>
    </lineage>
</organism>
<accession>A0A075FU20</accession>
<name>A0A075FU20_9ARCH</name>
<dbReference type="AlphaFoldDB" id="A0A075FU20"/>
<dbReference type="SUPFAM" id="SSF51735">
    <property type="entry name" value="NAD(P)-binding Rossmann-fold domains"/>
    <property type="match status" value="1"/>
</dbReference>
<proteinExistence type="predicted"/>
<dbReference type="InterPro" id="IPR036291">
    <property type="entry name" value="NAD(P)-bd_dom_sf"/>
</dbReference>
<protein>
    <submittedName>
        <fullName evidence="1">Uncharacterized protein</fullName>
    </submittedName>
</protein>
<evidence type="ECO:0000313" key="1">
    <source>
        <dbReference type="EMBL" id="AIE93137.1"/>
    </source>
</evidence>
<sequence length="114" mass="12949">MKSKKNIVAGLGEIGNPILKLFSKYDLVVGYDVNPKLMNNKKFERVSALDTSFLHICIPFGGKFVKSVTSLIKKFDPECAVIHSTIKPFTTKKFKNYHKYPLSIAQYEAFIKEC</sequence>
<dbReference type="EMBL" id="KF900386">
    <property type="protein sequence ID" value="AIE93137.1"/>
    <property type="molecule type" value="Genomic_DNA"/>
</dbReference>
<reference evidence="1" key="1">
    <citation type="journal article" date="2014" name="Genome Biol. Evol.">
        <title>Pangenome evidence for extensive interdomain horizontal transfer affecting lineage core and shell genes in uncultured planktonic thaumarchaeota and euryarchaeota.</title>
        <authorList>
            <person name="Deschamps P."/>
            <person name="Zivanovic Y."/>
            <person name="Moreira D."/>
            <person name="Rodriguez-Valera F."/>
            <person name="Lopez-Garcia P."/>
        </authorList>
    </citation>
    <scope>NUCLEOTIDE SEQUENCE</scope>
</reference>